<protein>
    <submittedName>
        <fullName evidence="1">Uncharacterized protein</fullName>
    </submittedName>
</protein>
<sequence length="325" mass="35937">MSGFGRHTSKVIAYLRDQVGPSNNNGEVSDGVHPISVAAAAGHSASNGRAKCPQQYGKNMSYIINVRDGQDAHYLIANIYSSTFHFVEWLPSSVTTLPWLKGYDIIETLLGEGSENDGGKASGKLNLKISNVHFCFTNNTVFNRRGARRACSAKYTRLVRARPPGRLIASTAAFRFARETPNGYYGRAGLRARARLISQSEPKNSGAIKWTAACTRTVLPVFGRKSRIAKCNPTVRACSQYANGEETEKERYGDKRAYTFVLVMRYTPMAAAGPLYFLPIGPTWRAASKSCERDSEHRPPALKRVTVLVPVTHRRFRCLYAPLVV</sequence>
<dbReference type="AlphaFoldDB" id="A0A195FEB6"/>
<organism evidence="1 2">
    <name type="scientific">Trachymyrmex septentrionalis</name>
    <dbReference type="NCBI Taxonomy" id="34720"/>
    <lineage>
        <taxon>Eukaryota</taxon>
        <taxon>Metazoa</taxon>
        <taxon>Ecdysozoa</taxon>
        <taxon>Arthropoda</taxon>
        <taxon>Hexapoda</taxon>
        <taxon>Insecta</taxon>
        <taxon>Pterygota</taxon>
        <taxon>Neoptera</taxon>
        <taxon>Endopterygota</taxon>
        <taxon>Hymenoptera</taxon>
        <taxon>Apocrita</taxon>
        <taxon>Aculeata</taxon>
        <taxon>Formicoidea</taxon>
        <taxon>Formicidae</taxon>
        <taxon>Myrmicinae</taxon>
        <taxon>Trachymyrmex</taxon>
    </lineage>
</organism>
<evidence type="ECO:0000313" key="2">
    <source>
        <dbReference type="Proteomes" id="UP000078541"/>
    </source>
</evidence>
<gene>
    <name evidence="1" type="ORF">ALC56_06720</name>
</gene>
<dbReference type="EMBL" id="KQ981636">
    <property type="protein sequence ID" value="KYN38721.1"/>
    <property type="molecule type" value="Genomic_DNA"/>
</dbReference>
<dbReference type="Proteomes" id="UP000078541">
    <property type="component" value="Unassembled WGS sequence"/>
</dbReference>
<keyword evidence="2" id="KW-1185">Reference proteome</keyword>
<reference evidence="1 2" key="1">
    <citation type="submission" date="2016-03" db="EMBL/GenBank/DDBJ databases">
        <title>Trachymyrmex septentrionalis WGS genome.</title>
        <authorList>
            <person name="Nygaard S."/>
            <person name="Hu H."/>
            <person name="Boomsma J."/>
            <person name="Zhang G."/>
        </authorList>
    </citation>
    <scope>NUCLEOTIDE SEQUENCE [LARGE SCALE GENOMIC DNA]</scope>
    <source>
        <strain evidence="1">Tsep2-gDNA-1</strain>
        <tissue evidence="1">Whole body</tissue>
    </source>
</reference>
<evidence type="ECO:0000313" key="1">
    <source>
        <dbReference type="EMBL" id="KYN38721.1"/>
    </source>
</evidence>
<proteinExistence type="predicted"/>
<name>A0A195FEB6_9HYME</name>
<accession>A0A195FEB6</accession>